<evidence type="ECO:0000313" key="3">
    <source>
        <dbReference type="Proteomes" id="UP000293360"/>
    </source>
</evidence>
<evidence type="ECO:0008006" key="4">
    <source>
        <dbReference type="Google" id="ProtNLM"/>
    </source>
</evidence>
<dbReference type="AlphaFoldDB" id="A0A4Q4T2L4"/>
<sequence length="610" mass="68313">MVINVKELFLQPFHEVVERGREAVANAEASGHEPGVAKLMLKSARALEKEGERALQRLQPLWDGRVAQYGNSFTEAIGDKEKQRTLENLLYDLDDFVEIDTFDEDRFAEVQAASKAFALNLLETIKRLRIERPEPAPPTGLPTPTSPEPTWPEIPRLSQPSTDRDSSKPPHSYQSWAFESCNYATYNEPSDISMESEATTRQVAPTDVFESGLMLANESTISVADRRSKRSKANCQIGLESTLYKLDGFCPGAQTFKNRGPYAATKAAMEYGTNGSVARCVECEFRHSLAELELDVGRECELPPLAMKEYVAYQLIASGNWCKADVLYRLRFVYKSHLKVRAAHTVYYGCLFCAQQGYTVHEGDATVFTKEEQLFQHLARHPQPLPEVAGVTVLYGKVDQDNPLIEDYDLHFPNPPVPSPYPDETVVARLSTATTLKNHERRYGSRPLTDPDGNKDGILQFLAGSRIVGMEFPERWKGKWCTGWQEGVRGSFPANLVALEPPERAPEMSNSGLAATTRWAWDKRDFKDQNAGWLSFGSNETIFHISWVHESDWCWAGMSKKGKVGFFPRSHIDANSMRREPGPSLPSSYGMPKTVPSGLMRKLTVNSSGS</sequence>
<organism evidence="2 3">
    <name type="scientific">Monosporascus ibericus</name>
    <dbReference type="NCBI Taxonomy" id="155417"/>
    <lineage>
        <taxon>Eukaryota</taxon>
        <taxon>Fungi</taxon>
        <taxon>Dikarya</taxon>
        <taxon>Ascomycota</taxon>
        <taxon>Pezizomycotina</taxon>
        <taxon>Sordariomycetes</taxon>
        <taxon>Xylariomycetidae</taxon>
        <taxon>Xylariales</taxon>
        <taxon>Xylariales incertae sedis</taxon>
        <taxon>Monosporascus</taxon>
    </lineage>
</organism>
<feature type="region of interest" description="Disordered" evidence="1">
    <location>
        <begin position="573"/>
        <end position="594"/>
    </location>
</feature>
<dbReference type="EMBL" id="QJNU01000515">
    <property type="protein sequence ID" value="RYO96341.1"/>
    <property type="molecule type" value="Genomic_DNA"/>
</dbReference>
<dbReference type="SUPFAM" id="SSF50044">
    <property type="entry name" value="SH3-domain"/>
    <property type="match status" value="1"/>
</dbReference>
<dbReference type="OrthoDB" id="5243589at2759"/>
<gene>
    <name evidence="2" type="ORF">DL764_007477</name>
</gene>
<evidence type="ECO:0000313" key="2">
    <source>
        <dbReference type="EMBL" id="RYO96341.1"/>
    </source>
</evidence>
<feature type="region of interest" description="Disordered" evidence="1">
    <location>
        <begin position="130"/>
        <end position="172"/>
    </location>
</feature>
<comment type="caution">
    <text evidence="2">The sequence shown here is derived from an EMBL/GenBank/DDBJ whole genome shotgun (WGS) entry which is preliminary data.</text>
</comment>
<dbReference type="CDD" id="cd00174">
    <property type="entry name" value="SH3"/>
    <property type="match status" value="1"/>
</dbReference>
<proteinExistence type="predicted"/>
<dbReference type="Proteomes" id="UP000293360">
    <property type="component" value="Unassembled WGS sequence"/>
</dbReference>
<feature type="compositionally biased region" description="Pro residues" evidence="1">
    <location>
        <begin position="135"/>
        <end position="152"/>
    </location>
</feature>
<accession>A0A4Q4T2L4</accession>
<name>A0A4Q4T2L4_9PEZI</name>
<evidence type="ECO:0000256" key="1">
    <source>
        <dbReference type="SAM" id="MobiDB-lite"/>
    </source>
</evidence>
<keyword evidence="3" id="KW-1185">Reference proteome</keyword>
<reference evidence="2 3" key="1">
    <citation type="submission" date="2018-06" db="EMBL/GenBank/DDBJ databases">
        <title>Complete Genomes of Monosporascus.</title>
        <authorList>
            <person name="Robinson A.J."/>
            <person name="Natvig D.O."/>
        </authorList>
    </citation>
    <scope>NUCLEOTIDE SEQUENCE [LARGE SCALE GENOMIC DNA]</scope>
    <source>
        <strain evidence="2 3">CBS 110550</strain>
    </source>
</reference>
<dbReference type="InterPro" id="IPR036028">
    <property type="entry name" value="SH3-like_dom_sf"/>
</dbReference>
<protein>
    <recommendedName>
        <fullName evidence="4">SH3 domain-containing protein</fullName>
    </recommendedName>
</protein>